<feature type="region of interest" description="Disordered" evidence="1">
    <location>
        <begin position="216"/>
        <end position="260"/>
    </location>
</feature>
<protein>
    <recommendedName>
        <fullName evidence="4">Transposase</fullName>
    </recommendedName>
</protein>
<gene>
    <name evidence="2" type="ORF">COLSTE_00419</name>
</gene>
<evidence type="ECO:0000313" key="3">
    <source>
        <dbReference type="Proteomes" id="UP000003560"/>
    </source>
</evidence>
<dbReference type="OrthoDB" id="3197202at2"/>
<feature type="compositionally biased region" description="Basic and acidic residues" evidence="1">
    <location>
        <begin position="216"/>
        <end position="227"/>
    </location>
</feature>
<sequence length="260" mass="28935">MAYSEEQRRSALETFIRFDHSHADAIAELGYPNRGTLRGWWREYERTGVVPVRKSVSDPTYTDAMKRAAVDYYLGHGRGLARTARALGYPKSRQLLGEWIDEYAPGQRKRRGPGPDRGPVPLEGKVQVVAELEARTGTAAEVAERNGVSRTAPCAWRREIMGHNGGRHQEKGLPVAKEIDELPDDIGRLQDMPREAKARLRQVQLELDVREATLEIVKKRPGHRPEPADEQGEGVDGGGAEGEVEPPGAAGRRRHGQEQL</sequence>
<dbReference type="eggNOG" id="COG2963">
    <property type="taxonomic scope" value="Bacteria"/>
</dbReference>
<feature type="compositionally biased region" description="Basic residues" evidence="1">
    <location>
        <begin position="251"/>
        <end position="260"/>
    </location>
</feature>
<proteinExistence type="predicted"/>
<dbReference type="HOGENOM" id="CLU_027402_27_5_11"/>
<dbReference type="RefSeq" id="WP_006720080.1">
    <property type="nucleotide sequence ID" value="NZ_DS995474.1"/>
</dbReference>
<evidence type="ECO:0000313" key="2">
    <source>
        <dbReference type="EMBL" id="EEA91356.1"/>
    </source>
</evidence>
<dbReference type="AlphaFoldDB" id="B6G8M7"/>
<dbReference type="Proteomes" id="UP000003560">
    <property type="component" value="Unassembled WGS sequence"/>
</dbReference>
<organism evidence="2 3">
    <name type="scientific">Collinsella stercoris DSM 13279</name>
    <dbReference type="NCBI Taxonomy" id="445975"/>
    <lineage>
        <taxon>Bacteria</taxon>
        <taxon>Bacillati</taxon>
        <taxon>Actinomycetota</taxon>
        <taxon>Coriobacteriia</taxon>
        <taxon>Coriobacteriales</taxon>
        <taxon>Coriobacteriaceae</taxon>
        <taxon>Collinsella</taxon>
    </lineage>
</organism>
<name>B6G8M7_9ACTN</name>
<dbReference type="STRING" id="445975.COLSTE_00419"/>
<accession>B6G8M7</accession>
<reference evidence="2 3" key="1">
    <citation type="submission" date="2008-10" db="EMBL/GenBank/DDBJ databases">
        <title>Draft genome sequence of Collinsella stercoris (DSM 13279).</title>
        <authorList>
            <person name="Sudarsanam P."/>
            <person name="Ley R."/>
            <person name="Guruge J."/>
            <person name="Turnbaugh P.J."/>
            <person name="Mahowald M."/>
            <person name="Liep D."/>
            <person name="Gordon J."/>
        </authorList>
    </citation>
    <scope>NUCLEOTIDE SEQUENCE [LARGE SCALE GENOMIC DNA]</scope>
    <source>
        <strain evidence="2 3">DSM 13279</strain>
    </source>
</reference>
<evidence type="ECO:0000256" key="1">
    <source>
        <dbReference type="SAM" id="MobiDB-lite"/>
    </source>
</evidence>
<evidence type="ECO:0008006" key="4">
    <source>
        <dbReference type="Google" id="ProtNLM"/>
    </source>
</evidence>
<dbReference type="EMBL" id="ABXJ01000025">
    <property type="protein sequence ID" value="EEA91356.1"/>
    <property type="molecule type" value="Genomic_DNA"/>
</dbReference>
<reference evidence="2 3" key="2">
    <citation type="submission" date="2008-10" db="EMBL/GenBank/DDBJ databases">
        <authorList>
            <person name="Fulton L."/>
            <person name="Clifton S."/>
            <person name="Fulton B."/>
            <person name="Xu J."/>
            <person name="Minx P."/>
            <person name="Pepin K.H."/>
            <person name="Johnson M."/>
            <person name="Thiruvilangam P."/>
            <person name="Bhonagiri V."/>
            <person name="Nash W.E."/>
            <person name="Mardis E.R."/>
            <person name="Wilson R.K."/>
        </authorList>
    </citation>
    <scope>NUCLEOTIDE SEQUENCE [LARGE SCALE GENOMIC DNA]</scope>
    <source>
        <strain evidence="2 3">DSM 13279</strain>
    </source>
</reference>
<keyword evidence="3" id="KW-1185">Reference proteome</keyword>
<comment type="caution">
    <text evidence="2">The sequence shown here is derived from an EMBL/GenBank/DDBJ whole genome shotgun (WGS) entry which is preliminary data.</text>
</comment>